<organism evidence="4 5">
    <name type="scientific">Winogradskyella pelagia</name>
    <dbReference type="NCBI Taxonomy" id="2819984"/>
    <lineage>
        <taxon>Bacteria</taxon>
        <taxon>Pseudomonadati</taxon>
        <taxon>Bacteroidota</taxon>
        <taxon>Flavobacteriia</taxon>
        <taxon>Flavobacteriales</taxon>
        <taxon>Flavobacteriaceae</taxon>
        <taxon>Winogradskyella</taxon>
    </lineage>
</organism>
<dbReference type="PRINTS" id="PR01438">
    <property type="entry name" value="UNVRSLSTRESS"/>
</dbReference>
<dbReference type="CDD" id="cd00293">
    <property type="entry name" value="USP-like"/>
    <property type="match status" value="1"/>
</dbReference>
<dbReference type="PANTHER" id="PTHR46268:SF22">
    <property type="entry name" value="SENSOR PROTEIN KDPD-RELATED"/>
    <property type="match status" value="1"/>
</dbReference>
<evidence type="ECO:0000256" key="1">
    <source>
        <dbReference type="ARBA" id="ARBA00008791"/>
    </source>
</evidence>
<dbReference type="InterPro" id="IPR014729">
    <property type="entry name" value="Rossmann-like_a/b/a_fold"/>
</dbReference>
<comment type="caution">
    <text evidence="4">The sequence shown here is derived from an EMBL/GenBank/DDBJ whole genome shotgun (WGS) entry which is preliminary data.</text>
</comment>
<evidence type="ECO:0000313" key="5">
    <source>
        <dbReference type="Proteomes" id="UP000676776"/>
    </source>
</evidence>
<evidence type="ECO:0000313" key="4">
    <source>
        <dbReference type="EMBL" id="MBO3115969.1"/>
    </source>
</evidence>
<reference evidence="4 5" key="1">
    <citation type="submission" date="2021-03" db="EMBL/GenBank/DDBJ databases">
        <title>Winogradskyella sp. nov., isolated from costal sediment.</title>
        <authorList>
            <person name="Gao C."/>
        </authorList>
    </citation>
    <scope>NUCLEOTIDE SEQUENCE [LARGE SCALE GENOMIC DNA]</scope>
    <source>
        <strain evidence="4 5">DF17</strain>
    </source>
</reference>
<dbReference type="InterPro" id="IPR006016">
    <property type="entry name" value="UspA"/>
</dbReference>
<proteinExistence type="inferred from homology"/>
<dbReference type="InterPro" id="IPR006015">
    <property type="entry name" value="Universal_stress_UspA"/>
</dbReference>
<dbReference type="PANTHER" id="PTHR46268">
    <property type="entry name" value="STRESS RESPONSE PROTEIN NHAX"/>
    <property type="match status" value="1"/>
</dbReference>
<feature type="coiled-coil region" evidence="2">
    <location>
        <begin position="51"/>
        <end position="78"/>
    </location>
</feature>
<dbReference type="RefSeq" id="WP_208152731.1">
    <property type="nucleotide sequence ID" value="NZ_JAGEVF010000002.1"/>
</dbReference>
<evidence type="ECO:0000259" key="3">
    <source>
        <dbReference type="Pfam" id="PF00582"/>
    </source>
</evidence>
<accession>A0ABS3T0J9</accession>
<comment type="similarity">
    <text evidence="1">Belongs to the universal stress protein A family.</text>
</comment>
<feature type="domain" description="UspA" evidence="3">
    <location>
        <begin position="2"/>
        <end position="143"/>
    </location>
</feature>
<protein>
    <submittedName>
        <fullName evidence="4">Universal stress protein</fullName>
    </submittedName>
</protein>
<name>A0ABS3T0J9_9FLAO</name>
<dbReference type="Proteomes" id="UP000676776">
    <property type="component" value="Unassembled WGS sequence"/>
</dbReference>
<dbReference type="SUPFAM" id="SSF52402">
    <property type="entry name" value="Adenine nucleotide alpha hydrolases-like"/>
    <property type="match status" value="2"/>
</dbReference>
<keyword evidence="2" id="KW-0175">Coiled coil</keyword>
<evidence type="ECO:0000256" key="2">
    <source>
        <dbReference type="SAM" id="Coils"/>
    </source>
</evidence>
<dbReference type="EMBL" id="JAGEVF010000002">
    <property type="protein sequence ID" value="MBO3115969.1"/>
    <property type="molecule type" value="Genomic_DNA"/>
</dbReference>
<dbReference type="Gene3D" id="3.40.50.620">
    <property type="entry name" value="HUPs"/>
    <property type="match status" value="2"/>
</dbReference>
<dbReference type="Pfam" id="PF00582">
    <property type="entry name" value="Usp"/>
    <property type="match status" value="1"/>
</dbReference>
<sequence>MKRKILLPTDFSDNAWSAVDYAIKLFKDETCSFYLLNSIALKVSTMSNFSNSLLKVMKEKAIEELKELKSEIEAATNNPNHEFKTILSTLDLYDAITYEVKTNNIEFVVMGTKGATGAKELFFGSNTVRVIKKLKGCPLLIVPNEYHYVEPRQLAFPTDFKIKLGEGELQILKTILSLYNSQIRILHINEEEELSEAQEANYENLKTQLEGYNYSFHWMPEYSTKANEIKEFIEDLKIDMLAMVNHKKSWIERIATKPVIKKIGFHPFVPFLVIPA</sequence>
<keyword evidence="5" id="KW-1185">Reference proteome</keyword>
<gene>
    <name evidence="4" type="ORF">J4050_04380</name>
</gene>